<evidence type="ECO:0000256" key="1">
    <source>
        <dbReference type="SAM" id="MobiDB-lite"/>
    </source>
</evidence>
<evidence type="ECO:0000313" key="3">
    <source>
        <dbReference type="Proteomes" id="UP000516260"/>
    </source>
</evidence>
<organism evidence="2 3">
    <name type="scientific">Takifugu bimaculatus</name>
    <dbReference type="NCBI Taxonomy" id="433685"/>
    <lineage>
        <taxon>Eukaryota</taxon>
        <taxon>Metazoa</taxon>
        <taxon>Chordata</taxon>
        <taxon>Craniata</taxon>
        <taxon>Vertebrata</taxon>
        <taxon>Euteleostomi</taxon>
        <taxon>Actinopterygii</taxon>
        <taxon>Neopterygii</taxon>
        <taxon>Teleostei</taxon>
        <taxon>Neoteleostei</taxon>
        <taxon>Acanthomorphata</taxon>
        <taxon>Eupercaria</taxon>
        <taxon>Tetraodontiformes</taxon>
        <taxon>Tetradontoidea</taxon>
        <taxon>Tetraodontidae</taxon>
        <taxon>Takifugu</taxon>
    </lineage>
</organism>
<keyword evidence="3" id="KW-1185">Reference proteome</keyword>
<dbReference type="EMBL" id="SWLE01000004">
    <property type="protein sequence ID" value="TNN00556.1"/>
    <property type="molecule type" value="Genomic_DNA"/>
</dbReference>
<reference evidence="2 3" key="1">
    <citation type="submission" date="2019-04" db="EMBL/GenBank/DDBJ databases">
        <title>The sequence and de novo assembly of Takifugu bimaculatus genome using PacBio and Hi-C technologies.</title>
        <authorList>
            <person name="Xu P."/>
            <person name="Liu B."/>
            <person name="Zhou Z."/>
        </authorList>
    </citation>
    <scope>NUCLEOTIDE SEQUENCE [LARGE SCALE GENOMIC DNA]</scope>
    <source>
        <strain evidence="2">TB-2018</strain>
        <tissue evidence="2">Muscle</tissue>
    </source>
</reference>
<dbReference type="AlphaFoldDB" id="A0A4Z2C8Q5"/>
<comment type="caution">
    <text evidence="2">The sequence shown here is derived from an EMBL/GenBank/DDBJ whole genome shotgun (WGS) entry which is preliminary data.</text>
</comment>
<name>A0A4Z2C8Q5_9TELE</name>
<proteinExistence type="predicted"/>
<gene>
    <name evidence="2" type="ORF">fugu_011802</name>
</gene>
<accession>A0A4Z2C8Q5</accession>
<feature type="region of interest" description="Disordered" evidence="1">
    <location>
        <begin position="1"/>
        <end position="25"/>
    </location>
</feature>
<feature type="compositionally biased region" description="Polar residues" evidence="1">
    <location>
        <begin position="1"/>
        <end position="14"/>
    </location>
</feature>
<sequence>MSDVTTAREGSTNVHRNRGGSLCPRAGRGLHTRLFYPRKHIVHPRRIFPSTDECFAIIQPLKIPHFLDNEKSAEKGPRTSGFLLRGNGVKRNCAIVR</sequence>
<dbReference type="Proteomes" id="UP000516260">
    <property type="component" value="Chromosome 12"/>
</dbReference>
<protein>
    <submittedName>
        <fullName evidence="2">Uncharacterized protein</fullName>
    </submittedName>
</protein>
<evidence type="ECO:0000313" key="2">
    <source>
        <dbReference type="EMBL" id="TNN00556.1"/>
    </source>
</evidence>